<dbReference type="SUPFAM" id="SSF48498">
    <property type="entry name" value="Tetracyclin repressor-like, C-terminal domain"/>
    <property type="match status" value="1"/>
</dbReference>
<evidence type="ECO:0000313" key="4">
    <source>
        <dbReference type="EMBL" id="RMI34113.1"/>
    </source>
</evidence>
<evidence type="ECO:0000256" key="1">
    <source>
        <dbReference type="ARBA" id="ARBA00023125"/>
    </source>
</evidence>
<dbReference type="PANTHER" id="PTHR30055">
    <property type="entry name" value="HTH-TYPE TRANSCRIPTIONAL REGULATOR RUTR"/>
    <property type="match status" value="1"/>
</dbReference>
<dbReference type="InterPro" id="IPR036271">
    <property type="entry name" value="Tet_transcr_reg_TetR-rel_C_sf"/>
</dbReference>
<accession>A0A3M2LC15</accession>
<dbReference type="Gene3D" id="1.10.357.10">
    <property type="entry name" value="Tetracycline Repressor, domain 2"/>
    <property type="match status" value="1"/>
</dbReference>
<feature type="domain" description="HTH tetR-type" evidence="3">
    <location>
        <begin position="40"/>
        <end position="86"/>
    </location>
</feature>
<protein>
    <submittedName>
        <fullName evidence="4">TetR/AcrR family transcriptional regulator</fullName>
    </submittedName>
</protein>
<reference evidence="4 5" key="1">
    <citation type="submission" date="2018-10" db="EMBL/GenBank/DDBJ databases">
        <title>Isolation from cow dung.</title>
        <authorList>
            <person name="Ling L."/>
        </authorList>
    </citation>
    <scope>NUCLEOTIDE SEQUENCE [LARGE SCALE GENOMIC DNA]</scope>
    <source>
        <strain evidence="4 5">NEAU-LL90</strain>
    </source>
</reference>
<dbReference type="InterPro" id="IPR050109">
    <property type="entry name" value="HTH-type_TetR-like_transc_reg"/>
</dbReference>
<dbReference type="InterPro" id="IPR009057">
    <property type="entry name" value="Homeodomain-like_sf"/>
</dbReference>
<dbReference type="Pfam" id="PF00440">
    <property type="entry name" value="TetR_N"/>
    <property type="match status" value="1"/>
</dbReference>
<dbReference type="GO" id="GO:0000976">
    <property type="term" value="F:transcription cis-regulatory region binding"/>
    <property type="evidence" value="ECO:0007669"/>
    <property type="project" value="TreeGrafter"/>
</dbReference>
<sequence>MHQKLAPGQENGEDGRMTAATRSYGGETAEQRRDRRRAALLDAALDLYAEGGASAVTKRAVCGRARLNDRYFYEHFADRDAILDAVAQDVTARGLEVVVPAALAPAPDVRGQIHAAVDAAITFVTDDHRRGQLLLNSQAAEVVQRARTTSTHTIAVVMAEMTRDLLGDKAPDQVDGDMAAYAAVSGVMELVAAWLRGEFDTTREHLVDLVTAMLTAGMDLAPHLRTEID</sequence>
<feature type="region of interest" description="Disordered" evidence="2">
    <location>
        <begin position="1"/>
        <end position="33"/>
    </location>
</feature>
<evidence type="ECO:0000256" key="2">
    <source>
        <dbReference type="SAM" id="MobiDB-lite"/>
    </source>
</evidence>
<dbReference type="AlphaFoldDB" id="A0A3M2LC15"/>
<proteinExistence type="predicted"/>
<evidence type="ECO:0000259" key="3">
    <source>
        <dbReference type="Pfam" id="PF00440"/>
    </source>
</evidence>
<dbReference type="EMBL" id="RFFH01000002">
    <property type="protein sequence ID" value="RMI34113.1"/>
    <property type="molecule type" value="Genomic_DNA"/>
</dbReference>
<evidence type="ECO:0000313" key="5">
    <source>
        <dbReference type="Proteomes" id="UP000279275"/>
    </source>
</evidence>
<comment type="caution">
    <text evidence="4">The sequence shown here is derived from an EMBL/GenBank/DDBJ whole genome shotgun (WGS) entry which is preliminary data.</text>
</comment>
<organism evidence="4 5">
    <name type="scientific">Nocardia stercoris</name>
    <dbReference type="NCBI Taxonomy" id="2483361"/>
    <lineage>
        <taxon>Bacteria</taxon>
        <taxon>Bacillati</taxon>
        <taxon>Actinomycetota</taxon>
        <taxon>Actinomycetes</taxon>
        <taxon>Mycobacteriales</taxon>
        <taxon>Nocardiaceae</taxon>
        <taxon>Nocardia</taxon>
    </lineage>
</organism>
<keyword evidence="1" id="KW-0238">DNA-binding</keyword>
<dbReference type="PANTHER" id="PTHR30055:SF226">
    <property type="entry name" value="HTH-TYPE TRANSCRIPTIONAL REGULATOR PKSA"/>
    <property type="match status" value="1"/>
</dbReference>
<dbReference type="InterPro" id="IPR001647">
    <property type="entry name" value="HTH_TetR"/>
</dbReference>
<dbReference type="Proteomes" id="UP000279275">
    <property type="component" value="Unassembled WGS sequence"/>
</dbReference>
<dbReference type="GO" id="GO:0003700">
    <property type="term" value="F:DNA-binding transcription factor activity"/>
    <property type="evidence" value="ECO:0007669"/>
    <property type="project" value="TreeGrafter"/>
</dbReference>
<dbReference type="SUPFAM" id="SSF46689">
    <property type="entry name" value="Homeodomain-like"/>
    <property type="match status" value="1"/>
</dbReference>
<gene>
    <name evidence="4" type="ORF">EBN03_06700</name>
</gene>
<name>A0A3M2LC15_9NOCA</name>
<keyword evidence="5" id="KW-1185">Reference proteome</keyword>